<evidence type="ECO:0000313" key="2">
    <source>
        <dbReference type="Proteomes" id="UP000823914"/>
    </source>
</evidence>
<dbReference type="EMBL" id="JAHLFV010000144">
    <property type="protein sequence ID" value="MBU3850109.1"/>
    <property type="molecule type" value="Genomic_DNA"/>
</dbReference>
<comment type="caution">
    <text evidence="1">The sequence shown here is derived from an EMBL/GenBank/DDBJ whole genome shotgun (WGS) entry which is preliminary data.</text>
</comment>
<reference evidence="1" key="2">
    <citation type="submission" date="2021-04" db="EMBL/GenBank/DDBJ databases">
        <authorList>
            <person name="Gilroy R."/>
        </authorList>
    </citation>
    <scope>NUCLEOTIDE SEQUENCE</scope>
    <source>
        <strain evidence="1">Gambia15-2214</strain>
    </source>
</reference>
<feature type="non-terminal residue" evidence="1">
    <location>
        <position position="1"/>
    </location>
</feature>
<dbReference type="AlphaFoldDB" id="A0A9E2L2E1"/>
<evidence type="ECO:0000313" key="1">
    <source>
        <dbReference type="EMBL" id="MBU3850109.1"/>
    </source>
</evidence>
<reference evidence="1" key="1">
    <citation type="journal article" date="2021" name="PeerJ">
        <title>Extensive microbial diversity within the chicken gut microbiome revealed by metagenomics and culture.</title>
        <authorList>
            <person name="Gilroy R."/>
            <person name="Ravi A."/>
            <person name="Getino M."/>
            <person name="Pursley I."/>
            <person name="Horton D.L."/>
            <person name="Alikhan N.F."/>
            <person name="Baker D."/>
            <person name="Gharbi K."/>
            <person name="Hall N."/>
            <person name="Watson M."/>
            <person name="Adriaenssens E.M."/>
            <person name="Foster-Nyarko E."/>
            <person name="Jarju S."/>
            <person name="Secka A."/>
            <person name="Antonio M."/>
            <person name="Oren A."/>
            <person name="Chaudhuri R.R."/>
            <person name="La Ragione R."/>
            <person name="Hildebrand F."/>
            <person name="Pallen M.J."/>
        </authorList>
    </citation>
    <scope>NUCLEOTIDE SEQUENCE</scope>
    <source>
        <strain evidence="1">Gambia15-2214</strain>
    </source>
</reference>
<accession>A0A9E2L2E1</accession>
<organism evidence="1 2">
    <name type="scientific">Candidatus Treponema excrementipullorum</name>
    <dbReference type="NCBI Taxonomy" id="2838768"/>
    <lineage>
        <taxon>Bacteria</taxon>
        <taxon>Pseudomonadati</taxon>
        <taxon>Spirochaetota</taxon>
        <taxon>Spirochaetia</taxon>
        <taxon>Spirochaetales</taxon>
        <taxon>Treponemataceae</taxon>
        <taxon>Treponema</taxon>
    </lineage>
</organism>
<dbReference type="Proteomes" id="UP000823914">
    <property type="component" value="Unassembled WGS sequence"/>
</dbReference>
<name>A0A9E2L2E1_9SPIR</name>
<sequence>VTPWGENPFTITFDTAYREGMGEHSAREGFFFNNIQLWGTKEISGKRGKLSLSGGYESFDIGLQGQSSLFDDINRKNIVLGARYLLPLSSGFFLTSDGDFQWVNRYAGVPGNKKTGAEDVPLSDNSLDMSLVNISPGLGVMWSTRNRDKSHNFGISAGVDWDMLLNTENAESQHRLDFELSGFWTWSPLNREQTGTSRFTVSLSGDLVYYPLGTGGTQKKLITPFALTGLWESAGGLWGDKLSFSLSGGLQSCHIDFMELEKKEPFTNFSSEDYLRYGEAAYWFGDFQAYIPVLSYLVLDGTVKFQKTAFGLGEFTAIPEKTAEGLFYSQTKDVTRLETAFSLLAYVGDFTLVGGWQGYFIDKPVYKPSQEFLAEATYSDKNGLWGASVSVRELLGTGDGAPIVDTSAYIKPASSLTLKITMEDAIKLFTGKQRIVVKPFVKQGGSVTASVEFVY</sequence>
<protein>
    <submittedName>
        <fullName evidence="1">Uncharacterized protein</fullName>
    </submittedName>
</protein>
<gene>
    <name evidence="1" type="ORF">IAA16_06045</name>
</gene>
<proteinExistence type="predicted"/>